<dbReference type="SUPFAM" id="SSF55186">
    <property type="entry name" value="ThrRS/AlaRS common domain"/>
    <property type="match status" value="1"/>
</dbReference>
<comment type="caution">
    <text evidence="6">The sequence shown here is derived from an EMBL/GenBank/DDBJ whole genome shotgun (WGS) entry which is preliminary data.</text>
</comment>
<dbReference type="PANTHER" id="PTHR43462">
    <property type="entry name" value="ALANYL-TRNA EDITING PROTEIN"/>
    <property type="match status" value="1"/>
</dbReference>
<dbReference type="EMBL" id="CAEQ01002058">
    <property type="protein sequence ID" value="CCD15789.1"/>
    <property type="molecule type" value="Genomic_DNA"/>
</dbReference>
<comment type="cofactor">
    <cofactor evidence="1">
        <name>Zn(2+)</name>
        <dbReference type="ChEBI" id="CHEBI:29105"/>
    </cofactor>
</comment>
<dbReference type="AlphaFoldDB" id="F9WES3"/>
<dbReference type="GO" id="GO:0046872">
    <property type="term" value="F:metal ion binding"/>
    <property type="evidence" value="ECO:0007669"/>
    <property type="project" value="UniProtKB-KW"/>
</dbReference>
<protein>
    <submittedName>
        <fullName evidence="6">WGS project CAEQ00000000 data, annotated contig 309</fullName>
    </submittedName>
</protein>
<accession>F9WES3</accession>
<reference evidence="7" key="1">
    <citation type="submission" date="2011-07" db="EMBL/GenBank/DDBJ databases">
        <title>Divergent evolution of antigenic variation in African trypanosomes.</title>
        <authorList>
            <person name="Jackson A.P."/>
            <person name="Berry A."/>
            <person name="Allison H.C."/>
            <person name="Burton P."/>
            <person name="Anderson J."/>
            <person name="Aslett M."/>
            <person name="Brown R."/>
            <person name="Corton N."/>
            <person name="Harris D."/>
            <person name="Hauser H."/>
            <person name="Gamble J."/>
            <person name="Gilderthorp R."/>
            <person name="McQuillan J."/>
            <person name="Quail M.A."/>
            <person name="Sanders M."/>
            <person name="Van Tonder A."/>
            <person name="Ginger M.L."/>
            <person name="Donelson J.E."/>
            <person name="Field M.C."/>
            <person name="Barry J.D."/>
            <person name="Berriman M."/>
            <person name="Hertz-Fowler C."/>
        </authorList>
    </citation>
    <scope>NUCLEOTIDE SEQUENCE [LARGE SCALE GENOMIC DNA]</scope>
    <source>
        <strain evidence="7">IL3000</strain>
    </source>
</reference>
<evidence type="ECO:0000256" key="3">
    <source>
        <dbReference type="ARBA" id="ARBA00022723"/>
    </source>
</evidence>
<sequence>MAAPVPVASVGELACQRNSFLREITARVVSSQAAPMKDAIAGANKKGKNASSGTSAAKLAYDVILTDSVLFPEGGGQPCDHGVLIRSSGHCVADEREFEVHNVRRQGNSCVLTLPCMLEPGEEVRLRVDWDRRVDHMQHHSAQHLLTAVVEDPSFCGLPTVSWSLTQPHCHIVLPTGEKIKQEVIQRIEDRCNSLIAEATPVHCEVYRSKEEYEMEMQKRREEGFDTESVQGCRPIPADITGPIRIINMEGVDSCTCCGTHVTNLSQLQSVKLLHQETKGATLKLFFIAGNRVLRHFGEMFLRERQLMKEMGGVRPEDFVQTAIRKGRDFIELEKRLKHMTSELMKLQSEKLIVEAKRLSEQGKDGNCANSKAVLTYRRDDVDADFFSGLRDELQQACPGCVGVFAWATAPATAAQTGQFLIVGPVKDVETLAPAVCEALAGKGGMSKLGYRGKGNLSGWEDLVEKLNPKQ</sequence>
<dbReference type="GO" id="GO:0043039">
    <property type="term" value="P:tRNA aminoacylation"/>
    <property type="evidence" value="ECO:0007669"/>
    <property type="project" value="InterPro"/>
</dbReference>
<dbReference type="GO" id="GO:0005524">
    <property type="term" value="F:ATP binding"/>
    <property type="evidence" value="ECO:0007669"/>
    <property type="project" value="InterPro"/>
</dbReference>
<reference evidence="6 7" key="2">
    <citation type="journal article" date="2012" name="Proc. Natl. Acad. Sci. U.S.A.">
        <title>Antigenic diversity is generated by distinct evolutionary mechanisms in African trypanosome species.</title>
        <authorList>
            <person name="Jackson A.P."/>
            <person name="Berry A."/>
            <person name="Aslett M."/>
            <person name="Allison H.C."/>
            <person name="Burton P."/>
            <person name="Vavrova-Anderson J."/>
            <person name="Brown R."/>
            <person name="Browne H."/>
            <person name="Corton N."/>
            <person name="Hauser H."/>
            <person name="Gamble J."/>
            <person name="Gilderthorp R."/>
            <person name="Marcello L."/>
            <person name="McQuillan J."/>
            <person name="Otto T.D."/>
            <person name="Quail M.A."/>
            <person name="Sanders M.J."/>
            <person name="van Tonder A."/>
            <person name="Ginger M.L."/>
            <person name="Field M.C."/>
            <person name="Barry J.D."/>
            <person name="Hertz-Fowler C."/>
            <person name="Berriman M."/>
        </authorList>
    </citation>
    <scope>NUCLEOTIDE SEQUENCE [LARGE SCALE GENOMIC DNA]</scope>
    <source>
        <strain evidence="6 7">IL3000</strain>
    </source>
</reference>
<dbReference type="SMART" id="SM00863">
    <property type="entry name" value="tRNA_SAD"/>
    <property type="match status" value="1"/>
</dbReference>
<dbReference type="InterPro" id="IPR051335">
    <property type="entry name" value="Alanyl-tRNA_Editing_Enzymes"/>
</dbReference>
<evidence type="ECO:0000313" key="7">
    <source>
        <dbReference type="Proteomes" id="UP000000702"/>
    </source>
</evidence>
<comment type="similarity">
    <text evidence="2">Belongs to the class-II aminoacyl-tRNA synthetase family. Alax-L subfamily.</text>
</comment>
<dbReference type="OMA" id="CMHTSQH"/>
<organism evidence="6 7">
    <name type="scientific">Trypanosoma congolense (strain IL3000)</name>
    <dbReference type="NCBI Taxonomy" id="1068625"/>
    <lineage>
        <taxon>Eukaryota</taxon>
        <taxon>Discoba</taxon>
        <taxon>Euglenozoa</taxon>
        <taxon>Kinetoplastea</taxon>
        <taxon>Metakinetoplastina</taxon>
        <taxon>Trypanosomatida</taxon>
        <taxon>Trypanosomatidae</taxon>
        <taxon>Trypanosoma</taxon>
        <taxon>Nannomonas</taxon>
    </lineage>
</organism>
<evidence type="ECO:0000256" key="1">
    <source>
        <dbReference type="ARBA" id="ARBA00001947"/>
    </source>
</evidence>
<dbReference type="Gene3D" id="2.40.30.130">
    <property type="match status" value="1"/>
</dbReference>
<evidence type="ECO:0000313" key="6">
    <source>
        <dbReference type="EMBL" id="CCD15789.1"/>
    </source>
</evidence>
<dbReference type="VEuPathDB" id="TriTrypDB:TcIL3000_0_08000"/>
<keyword evidence="3" id="KW-0479">Metal-binding</keyword>
<gene>
    <name evidence="6" type="ORF">TCIL3000_0_08000</name>
</gene>
<feature type="domain" description="Threonyl/alanyl tRNA synthetase SAD" evidence="5">
    <location>
        <begin position="244"/>
        <end position="287"/>
    </location>
</feature>
<dbReference type="InterPro" id="IPR012947">
    <property type="entry name" value="tRNA_SAD"/>
</dbReference>
<keyword evidence="4" id="KW-0862">Zinc</keyword>
<dbReference type="SUPFAM" id="SSF50447">
    <property type="entry name" value="Translation proteins"/>
    <property type="match status" value="1"/>
</dbReference>
<dbReference type="GO" id="GO:0004812">
    <property type="term" value="F:aminoacyl-tRNA ligase activity"/>
    <property type="evidence" value="ECO:0007669"/>
    <property type="project" value="InterPro"/>
</dbReference>
<keyword evidence="7" id="KW-1185">Reference proteome</keyword>
<evidence type="ECO:0000256" key="4">
    <source>
        <dbReference type="ARBA" id="ARBA00022833"/>
    </source>
</evidence>
<dbReference type="Gene3D" id="3.30.980.10">
    <property type="entry name" value="Threonyl-trna Synthetase, Chain A, domain 2"/>
    <property type="match status" value="1"/>
</dbReference>
<dbReference type="PANTHER" id="PTHR43462:SF1">
    <property type="entry name" value="ALANYL-TRNA EDITING PROTEIN AARSD1"/>
    <property type="match status" value="1"/>
</dbReference>
<dbReference type="GO" id="GO:0002196">
    <property type="term" value="F:Ser-tRNA(Ala) deacylase activity"/>
    <property type="evidence" value="ECO:0007669"/>
    <property type="project" value="TreeGrafter"/>
</dbReference>
<dbReference type="Proteomes" id="UP000000702">
    <property type="component" value="Unassembled WGS sequence"/>
</dbReference>
<dbReference type="Pfam" id="PF07973">
    <property type="entry name" value="tRNA_SAD"/>
    <property type="match status" value="1"/>
</dbReference>
<evidence type="ECO:0000256" key="2">
    <source>
        <dbReference type="ARBA" id="ARBA00008429"/>
    </source>
</evidence>
<dbReference type="InterPro" id="IPR018163">
    <property type="entry name" value="Thr/Ala-tRNA-synth_IIc_edit"/>
</dbReference>
<proteinExistence type="inferred from homology"/>
<name>F9WES3_TRYCI</name>
<dbReference type="InterPro" id="IPR009000">
    <property type="entry name" value="Transl_B-barrel_sf"/>
</dbReference>
<evidence type="ECO:0000259" key="5">
    <source>
        <dbReference type="SMART" id="SM00863"/>
    </source>
</evidence>